<dbReference type="Gene3D" id="2.40.50.140">
    <property type="entry name" value="Nucleic acid-binding proteins"/>
    <property type="match status" value="2"/>
</dbReference>
<organism evidence="7 8">
    <name type="scientific">Acorus gramineus</name>
    <name type="common">Dwarf sweet flag</name>
    <dbReference type="NCBI Taxonomy" id="55184"/>
    <lineage>
        <taxon>Eukaryota</taxon>
        <taxon>Viridiplantae</taxon>
        <taxon>Streptophyta</taxon>
        <taxon>Embryophyta</taxon>
        <taxon>Tracheophyta</taxon>
        <taxon>Spermatophyta</taxon>
        <taxon>Magnoliopsida</taxon>
        <taxon>Liliopsida</taxon>
        <taxon>Acoraceae</taxon>
        <taxon>Acorus</taxon>
    </lineage>
</organism>
<reference evidence="7" key="1">
    <citation type="journal article" date="2023" name="Nat. Commun.">
        <title>Diploid and tetraploid genomes of Acorus and the evolution of monocots.</title>
        <authorList>
            <person name="Ma L."/>
            <person name="Liu K.W."/>
            <person name="Li Z."/>
            <person name="Hsiao Y.Y."/>
            <person name="Qi Y."/>
            <person name="Fu T."/>
            <person name="Tang G.D."/>
            <person name="Zhang D."/>
            <person name="Sun W.H."/>
            <person name="Liu D.K."/>
            <person name="Li Y."/>
            <person name="Chen G.Z."/>
            <person name="Liu X.D."/>
            <person name="Liao X.Y."/>
            <person name="Jiang Y.T."/>
            <person name="Yu X."/>
            <person name="Hao Y."/>
            <person name="Huang J."/>
            <person name="Zhao X.W."/>
            <person name="Ke S."/>
            <person name="Chen Y.Y."/>
            <person name="Wu W.L."/>
            <person name="Hsu J.L."/>
            <person name="Lin Y.F."/>
            <person name="Huang M.D."/>
            <person name="Li C.Y."/>
            <person name="Huang L."/>
            <person name="Wang Z.W."/>
            <person name="Zhao X."/>
            <person name="Zhong W.Y."/>
            <person name="Peng D.H."/>
            <person name="Ahmad S."/>
            <person name="Lan S."/>
            <person name="Zhang J.S."/>
            <person name="Tsai W.C."/>
            <person name="Van de Peer Y."/>
            <person name="Liu Z.J."/>
        </authorList>
    </citation>
    <scope>NUCLEOTIDE SEQUENCE</scope>
    <source>
        <strain evidence="7">SCP</strain>
    </source>
</reference>
<dbReference type="PANTHER" id="PTHR47165">
    <property type="entry name" value="OS03G0429900 PROTEIN"/>
    <property type="match status" value="1"/>
</dbReference>
<keyword evidence="4" id="KW-0862">Zinc</keyword>
<evidence type="ECO:0000256" key="3">
    <source>
        <dbReference type="ARBA" id="ARBA00022771"/>
    </source>
</evidence>
<keyword evidence="8" id="KW-1185">Reference proteome</keyword>
<dbReference type="InterPro" id="IPR012340">
    <property type="entry name" value="NA-bd_OB-fold"/>
</dbReference>
<dbReference type="InterPro" id="IPR047192">
    <property type="entry name" value="Euk_RPA1_DBD_C"/>
</dbReference>
<dbReference type="AlphaFoldDB" id="A0AAV9B8G9"/>
<sequence length="199" mass="23146">MVIKEKFGGKMIQDTLFDDDIKLFDGLLNMRSVYYISNTRITKIDPRYRCVDNDYQLIFHQGTIVEELSEDLLHCQKNDVIHRLKATITRVLSDSDFWYMSCNRCAKKTTHTYQTNFHCGLCDFKICVATPRYLLKIKLTDSSSSAWVTLFGDVVENLLGCKLDDLIQFDNMKKKYGGLIPSAGIVWLYRIITEDNREE</sequence>
<dbReference type="Proteomes" id="UP001179952">
    <property type="component" value="Unassembled WGS sequence"/>
</dbReference>
<evidence type="ECO:0000256" key="1">
    <source>
        <dbReference type="ARBA" id="ARBA00005690"/>
    </source>
</evidence>
<dbReference type="InterPro" id="IPR013955">
    <property type="entry name" value="Rep_factor-A_C"/>
</dbReference>
<dbReference type="GO" id="GO:0003677">
    <property type="term" value="F:DNA binding"/>
    <property type="evidence" value="ECO:0007669"/>
    <property type="project" value="UniProtKB-KW"/>
</dbReference>
<accession>A0AAV9B8G9</accession>
<gene>
    <name evidence="7" type="ORF">QJS04_geneDACA015228</name>
</gene>
<dbReference type="PANTHER" id="PTHR47165:SF4">
    <property type="entry name" value="OS03G0429900 PROTEIN"/>
    <property type="match status" value="1"/>
</dbReference>
<dbReference type="GO" id="GO:0008270">
    <property type="term" value="F:zinc ion binding"/>
    <property type="evidence" value="ECO:0007669"/>
    <property type="project" value="UniProtKB-KW"/>
</dbReference>
<dbReference type="EMBL" id="JAUJYN010000004">
    <property type="protein sequence ID" value="KAK1272526.1"/>
    <property type="molecule type" value="Genomic_DNA"/>
</dbReference>
<protein>
    <recommendedName>
        <fullName evidence="6">Replication factor A C-terminal domain-containing protein</fullName>
    </recommendedName>
</protein>
<name>A0AAV9B8G9_ACOGR</name>
<keyword evidence="5" id="KW-0238">DNA-binding</keyword>
<evidence type="ECO:0000313" key="7">
    <source>
        <dbReference type="EMBL" id="KAK1272526.1"/>
    </source>
</evidence>
<evidence type="ECO:0000256" key="4">
    <source>
        <dbReference type="ARBA" id="ARBA00022833"/>
    </source>
</evidence>
<feature type="domain" description="Replication factor A C-terminal" evidence="6">
    <location>
        <begin position="84"/>
        <end position="173"/>
    </location>
</feature>
<reference evidence="7" key="2">
    <citation type="submission" date="2023-06" db="EMBL/GenBank/DDBJ databases">
        <authorList>
            <person name="Ma L."/>
            <person name="Liu K.-W."/>
            <person name="Li Z."/>
            <person name="Hsiao Y.-Y."/>
            <person name="Qi Y."/>
            <person name="Fu T."/>
            <person name="Tang G."/>
            <person name="Zhang D."/>
            <person name="Sun W.-H."/>
            <person name="Liu D.-K."/>
            <person name="Li Y."/>
            <person name="Chen G.-Z."/>
            <person name="Liu X.-D."/>
            <person name="Liao X.-Y."/>
            <person name="Jiang Y.-T."/>
            <person name="Yu X."/>
            <person name="Hao Y."/>
            <person name="Huang J."/>
            <person name="Zhao X.-W."/>
            <person name="Ke S."/>
            <person name="Chen Y.-Y."/>
            <person name="Wu W.-L."/>
            <person name="Hsu J.-L."/>
            <person name="Lin Y.-F."/>
            <person name="Huang M.-D."/>
            <person name="Li C.-Y."/>
            <person name="Huang L."/>
            <person name="Wang Z.-W."/>
            <person name="Zhao X."/>
            <person name="Zhong W.-Y."/>
            <person name="Peng D.-H."/>
            <person name="Ahmad S."/>
            <person name="Lan S."/>
            <person name="Zhang J.-S."/>
            <person name="Tsai W.-C."/>
            <person name="Van De Peer Y."/>
            <person name="Liu Z.-J."/>
        </authorList>
    </citation>
    <scope>NUCLEOTIDE SEQUENCE</scope>
    <source>
        <strain evidence="7">SCP</strain>
        <tissue evidence="7">Leaves</tissue>
    </source>
</reference>
<keyword evidence="2" id="KW-0479">Metal-binding</keyword>
<evidence type="ECO:0000256" key="2">
    <source>
        <dbReference type="ARBA" id="ARBA00022723"/>
    </source>
</evidence>
<evidence type="ECO:0000256" key="5">
    <source>
        <dbReference type="ARBA" id="ARBA00023125"/>
    </source>
</evidence>
<comment type="similarity">
    <text evidence="1">Belongs to the replication factor A protein 1 family.</text>
</comment>
<evidence type="ECO:0000313" key="8">
    <source>
        <dbReference type="Proteomes" id="UP001179952"/>
    </source>
</evidence>
<proteinExistence type="inferred from homology"/>
<dbReference type="Pfam" id="PF08646">
    <property type="entry name" value="Rep_fac-A_C"/>
    <property type="match status" value="1"/>
</dbReference>
<keyword evidence="3" id="KW-0863">Zinc-finger</keyword>
<evidence type="ECO:0000259" key="6">
    <source>
        <dbReference type="Pfam" id="PF08646"/>
    </source>
</evidence>
<dbReference type="SUPFAM" id="SSF50249">
    <property type="entry name" value="Nucleic acid-binding proteins"/>
    <property type="match status" value="2"/>
</dbReference>
<comment type="caution">
    <text evidence="7">The sequence shown here is derived from an EMBL/GenBank/DDBJ whole genome shotgun (WGS) entry which is preliminary data.</text>
</comment>
<dbReference type="CDD" id="cd04476">
    <property type="entry name" value="RPA1_DBD_C"/>
    <property type="match status" value="1"/>
</dbReference>